<dbReference type="PANTHER" id="PTHR28246:SF1">
    <property type="entry name" value="G1-SPECIFIC TRANSCRIPTIONAL REPRESSOR WHI5-RELATED"/>
    <property type="match status" value="1"/>
</dbReference>
<keyword evidence="11" id="KW-1185">Reference proteome</keyword>
<evidence type="ECO:0000313" key="10">
    <source>
        <dbReference type="EMBL" id="KAF2479451.1"/>
    </source>
</evidence>
<name>A0A6A6PIA5_9PEZI</name>
<sequence>MEAMSTSPNISSLPPENPNLVPHSTSDAAPSRPPATRTHMQPADAPHLSPAVLQGSSTDAQSTQESDALSYRDTSSDASQLTGYTDSTSTTSVAATATEPTRDDSPARSSESATASNQADTITSPPLVVTNGTKRTASGHIKNTPSLPHTPLTSSSAFSNGRARTDSMSSTSSRAGDLAIALKTRLGYAMAKVQQGWEHKNINEVEDLTRRKTHANRHSMSHLDYARRPMTDAYPNGHLHRFSSYEPNGYHHSSALPLSKRHSANYSYSSLHSASQPLPSTDSGPRLQPAADIRPAGSNTQPHPYNLQPPFSSSQPNITTTSSNMLSPPRTPVNGSHHHHHHHRPPTIRTELQTAEAEREALQALFQLGSPQGATFHHNHHRYQSASVAGSSQNSPLRSEFATPRKVMFARSDSDESGLSRSGSSEQESAIADGVREGEMVEV</sequence>
<dbReference type="GO" id="GO:0003712">
    <property type="term" value="F:transcription coregulator activity"/>
    <property type="evidence" value="ECO:0007669"/>
    <property type="project" value="TreeGrafter"/>
</dbReference>
<evidence type="ECO:0000256" key="1">
    <source>
        <dbReference type="ARBA" id="ARBA00004123"/>
    </source>
</evidence>
<accession>A0A6A6PIA5</accession>
<dbReference type="RefSeq" id="XP_033586021.1">
    <property type="nucleotide sequence ID" value="XM_033738332.1"/>
</dbReference>
<feature type="region of interest" description="Disordered" evidence="9">
    <location>
        <begin position="384"/>
        <end position="443"/>
    </location>
</feature>
<keyword evidence="7" id="KW-0804">Transcription</keyword>
<comment type="similarity">
    <text evidence="3">Belongs to the WHI5/NRM1 family.</text>
</comment>
<feature type="compositionally biased region" description="Polar residues" evidence="9">
    <location>
        <begin position="1"/>
        <end position="14"/>
    </location>
</feature>
<comment type="subcellular location">
    <subcellularLocation>
        <location evidence="2">Cytoplasm</location>
    </subcellularLocation>
    <subcellularLocation>
        <location evidence="1">Nucleus</location>
    </subcellularLocation>
</comment>
<dbReference type="EMBL" id="MU001641">
    <property type="protein sequence ID" value="KAF2479451.1"/>
    <property type="molecule type" value="Genomic_DNA"/>
</dbReference>
<evidence type="ECO:0000256" key="3">
    <source>
        <dbReference type="ARBA" id="ARBA00006922"/>
    </source>
</evidence>
<dbReference type="GeneID" id="54479334"/>
<feature type="compositionally biased region" description="Polar residues" evidence="9">
    <location>
        <begin position="297"/>
        <end position="326"/>
    </location>
</feature>
<feature type="compositionally biased region" description="Polar residues" evidence="9">
    <location>
        <begin position="384"/>
        <end position="397"/>
    </location>
</feature>
<evidence type="ECO:0000256" key="4">
    <source>
        <dbReference type="ARBA" id="ARBA00022490"/>
    </source>
</evidence>
<evidence type="ECO:0000313" key="11">
    <source>
        <dbReference type="Proteomes" id="UP000799767"/>
    </source>
</evidence>
<proteinExistence type="inferred from homology"/>
<dbReference type="InterPro" id="IPR013734">
    <property type="entry name" value="TF_Nrm1/Whi5"/>
</dbReference>
<feature type="compositionally biased region" description="Polar residues" evidence="9">
    <location>
        <begin position="267"/>
        <end position="283"/>
    </location>
</feature>
<dbReference type="GO" id="GO:0033309">
    <property type="term" value="C:SBF transcription complex"/>
    <property type="evidence" value="ECO:0007669"/>
    <property type="project" value="TreeGrafter"/>
</dbReference>
<feature type="compositionally biased region" description="Basic residues" evidence="9">
    <location>
        <begin position="336"/>
        <end position="346"/>
    </location>
</feature>
<feature type="compositionally biased region" description="Low complexity" evidence="9">
    <location>
        <begin position="144"/>
        <end position="156"/>
    </location>
</feature>
<evidence type="ECO:0000256" key="9">
    <source>
        <dbReference type="SAM" id="MobiDB-lite"/>
    </source>
</evidence>
<keyword evidence="5" id="KW-0678">Repressor</keyword>
<feature type="compositionally biased region" description="Polar residues" evidence="9">
    <location>
        <begin position="54"/>
        <end position="84"/>
    </location>
</feature>
<dbReference type="GO" id="GO:0000082">
    <property type="term" value="P:G1/S transition of mitotic cell cycle"/>
    <property type="evidence" value="ECO:0007669"/>
    <property type="project" value="InterPro"/>
</dbReference>
<dbReference type="PANTHER" id="PTHR28246">
    <property type="entry name" value="G1-SPECIFIC TRANSCRIPTIONAL REPRESSOR WHI5-RELATED"/>
    <property type="match status" value="1"/>
</dbReference>
<dbReference type="GO" id="GO:0005737">
    <property type="term" value="C:cytoplasm"/>
    <property type="evidence" value="ECO:0007669"/>
    <property type="project" value="UniProtKB-SubCell"/>
</dbReference>
<dbReference type="Proteomes" id="UP000799767">
    <property type="component" value="Unassembled WGS sequence"/>
</dbReference>
<feature type="compositionally biased region" description="Basic and acidic residues" evidence="9">
    <location>
        <begin position="434"/>
        <end position="443"/>
    </location>
</feature>
<evidence type="ECO:0000256" key="2">
    <source>
        <dbReference type="ARBA" id="ARBA00004496"/>
    </source>
</evidence>
<evidence type="ECO:0000256" key="5">
    <source>
        <dbReference type="ARBA" id="ARBA00022491"/>
    </source>
</evidence>
<gene>
    <name evidence="10" type="ORF">BDY17DRAFT_38768</name>
</gene>
<feature type="compositionally biased region" description="Low complexity" evidence="9">
    <location>
        <begin position="417"/>
        <end position="429"/>
    </location>
</feature>
<dbReference type="OrthoDB" id="2359117at2759"/>
<feature type="region of interest" description="Disordered" evidence="9">
    <location>
        <begin position="1"/>
        <end position="174"/>
    </location>
</feature>
<protein>
    <submittedName>
        <fullName evidence="10">Uncharacterized protein</fullName>
    </submittedName>
</protein>
<reference evidence="10" key="1">
    <citation type="journal article" date="2020" name="Stud. Mycol.">
        <title>101 Dothideomycetes genomes: a test case for predicting lifestyles and emergence of pathogens.</title>
        <authorList>
            <person name="Haridas S."/>
            <person name="Albert R."/>
            <person name="Binder M."/>
            <person name="Bloem J."/>
            <person name="Labutti K."/>
            <person name="Salamov A."/>
            <person name="Andreopoulos B."/>
            <person name="Baker S."/>
            <person name="Barry K."/>
            <person name="Bills G."/>
            <person name="Bluhm B."/>
            <person name="Cannon C."/>
            <person name="Castanera R."/>
            <person name="Culley D."/>
            <person name="Daum C."/>
            <person name="Ezra D."/>
            <person name="Gonzalez J."/>
            <person name="Henrissat B."/>
            <person name="Kuo A."/>
            <person name="Liang C."/>
            <person name="Lipzen A."/>
            <person name="Lutzoni F."/>
            <person name="Magnuson J."/>
            <person name="Mondo S."/>
            <person name="Nolan M."/>
            <person name="Ohm R."/>
            <person name="Pangilinan J."/>
            <person name="Park H.-J."/>
            <person name="Ramirez L."/>
            <person name="Alfaro M."/>
            <person name="Sun H."/>
            <person name="Tritt A."/>
            <person name="Yoshinaga Y."/>
            <person name="Zwiers L.-H."/>
            <person name="Turgeon B."/>
            <person name="Goodwin S."/>
            <person name="Spatafora J."/>
            <person name="Crous P."/>
            <person name="Grigoriev I."/>
        </authorList>
    </citation>
    <scope>NUCLEOTIDE SEQUENCE</scope>
    <source>
        <strain evidence="10">CBS 113389</strain>
    </source>
</reference>
<keyword evidence="8" id="KW-0539">Nucleus</keyword>
<organism evidence="10 11">
    <name type="scientific">Neohortaea acidophila</name>
    <dbReference type="NCBI Taxonomy" id="245834"/>
    <lineage>
        <taxon>Eukaryota</taxon>
        <taxon>Fungi</taxon>
        <taxon>Dikarya</taxon>
        <taxon>Ascomycota</taxon>
        <taxon>Pezizomycotina</taxon>
        <taxon>Dothideomycetes</taxon>
        <taxon>Dothideomycetidae</taxon>
        <taxon>Mycosphaerellales</taxon>
        <taxon>Teratosphaeriaceae</taxon>
        <taxon>Neohortaea</taxon>
    </lineage>
</organism>
<feature type="region of interest" description="Disordered" evidence="9">
    <location>
        <begin position="267"/>
        <end position="348"/>
    </location>
</feature>
<dbReference type="Pfam" id="PF08528">
    <property type="entry name" value="Whi5"/>
    <property type="match status" value="1"/>
</dbReference>
<evidence type="ECO:0000256" key="7">
    <source>
        <dbReference type="ARBA" id="ARBA00023163"/>
    </source>
</evidence>
<feature type="compositionally biased region" description="Polar residues" evidence="9">
    <location>
        <begin position="107"/>
        <end position="136"/>
    </location>
</feature>
<keyword evidence="6" id="KW-0805">Transcription regulation</keyword>
<evidence type="ECO:0000256" key="8">
    <source>
        <dbReference type="ARBA" id="ARBA00023242"/>
    </source>
</evidence>
<dbReference type="AlphaFoldDB" id="A0A6A6PIA5"/>
<dbReference type="InterPro" id="IPR039198">
    <property type="entry name" value="Srl3/Whi5"/>
</dbReference>
<keyword evidence="4" id="KW-0963">Cytoplasm</keyword>
<evidence type="ECO:0000256" key="6">
    <source>
        <dbReference type="ARBA" id="ARBA00023015"/>
    </source>
</evidence>
<feature type="compositionally biased region" description="Low complexity" evidence="9">
    <location>
        <begin position="85"/>
        <end position="98"/>
    </location>
</feature>